<keyword evidence="3" id="KW-1185">Reference proteome</keyword>
<evidence type="ECO:0000313" key="3">
    <source>
        <dbReference type="Proteomes" id="UP000321580"/>
    </source>
</evidence>
<organism evidence="2 3">
    <name type="scientific">Phaeodactylibacter luteus</name>
    <dbReference type="NCBI Taxonomy" id="1564516"/>
    <lineage>
        <taxon>Bacteria</taxon>
        <taxon>Pseudomonadati</taxon>
        <taxon>Bacteroidota</taxon>
        <taxon>Saprospiria</taxon>
        <taxon>Saprospirales</taxon>
        <taxon>Haliscomenobacteraceae</taxon>
        <taxon>Phaeodactylibacter</taxon>
    </lineage>
</organism>
<evidence type="ECO:0000313" key="2">
    <source>
        <dbReference type="EMBL" id="TXB52331.1"/>
    </source>
</evidence>
<feature type="domain" description="Group II intron maturase-specific" evidence="1">
    <location>
        <begin position="10"/>
        <end position="83"/>
    </location>
</feature>
<dbReference type="AlphaFoldDB" id="A0A5C6RF30"/>
<dbReference type="EMBL" id="VOOR01000233">
    <property type="protein sequence ID" value="TXB52331.1"/>
    <property type="molecule type" value="Genomic_DNA"/>
</dbReference>
<proteinExistence type="predicted"/>
<dbReference type="Proteomes" id="UP000321580">
    <property type="component" value="Unassembled WGS sequence"/>
</dbReference>
<sequence>NLRVAPKSWKRLKLKIKALTRKTSPIPFEERIQRLNSLMYGWLGYFQLGKMWGKLRALDGWIRNRLRYCIWKQWKKPNRRMRAFRQLGIEAGMAYAWSRSRMGGWAIAQSPIMGLTVTKE</sequence>
<protein>
    <submittedName>
        <fullName evidence="2">Group II intron reverse transcriptase/maturase</fullName>
    </submittedName>
</protein>
<dbReference type="InterPro" id="IPR013597">
    <property type="entry name" value="Mat_intron_G2"/>
</dbReference>
<dbReference type="GO" id="GO:0003964">
    <property type="term" value="F:RNA-directed DNA polymerase activity"/>
    <property type="evidence" value="ECO:0007669"/>
    <property type="project" value="UniProtKB-KW"/>
</dbReference>
<feature type="non-terminal residue" evidence="2">
    <location>
        <position position="120"/>
    </location>
</feature>
<accession>A0A5C6RF30</accession>
<evidence type="ECO:0000259" key="1">
    <source>
        <dbReference type="Pfam" id="PF08388"/>
    </source>
</evidence>
<comment type="caution">
    <text evidence="2">The sequence shown here is derived from an EMBL/GenBank/DDBJ whole genome shotgun (WGS) entry which is preliminary data.</text>
</comment>
<keyword evidence="2" id="KW-0548">Nucleotidyltransferase</keyword>
<gene>
    <name evidence="2" type="ORF">FRY97_22115</name>
</gene>
<keyword evidence="2" id="KW-0695">RNA-directed DNA polymerase</keyword>
<name>A0A5C6RF30_9BACT</name>
<dbReference type="RefSeq" id="WP_317131942.1">
    <property type="nucleotide sequence ID" value="NZ_VOOR01000233.1"/>
</dbReference>
<feature type="non-terminal residue" evidence="2">
    <location>
        <position position="1"/>
    </location>
</feature>
<reference evidence="2 3" key="1">
    <citation type="submission" date="2019-08" db="EMBL/GenBank/DDBJ databases">
        <title>Genome of Phaeodactylibacter luteus.</title>
        <authorList>
            <person name="Bowman J.P."/>
        </authorList>
    </citation>
    <scope>NUCLEOTIDE SEQUENCE [LARGE SCALE GENOMIC DNA]</scope>
    <source>
        <strain evidence="2 3">KCTC 42180</strain>
    </source>
</reference>
<keyword evidence="2" id="KW-0808">Transferase</keyword>
<dbReference type="Pfam" id="PF08388">
    <property type="entry name" value="GIIM"/>
    <property type="match status" value="1"/>
</dbReference>